<evidence type="ECO:0000256" key="7">
    <source>
        <dbReference type="ARBA" id="ARBA00022603"/>
    </source>
</evidence>
<keyword evidence="5 12" id="KW-0963">Cytoplasm</keyword>
<name>A0A3R9ZY40_9ENTE</name>
<dbReference type="RefSeq" id="WP_125943007.1">
    <property type="nucleotide sequence ID" value="NZ_PXZH01000001.1"/>
</dbReference>
<dbReference type="NCBIfam" id="TIGR00046">
    <property type="entry name" value="RsmE family RNA methyltransferase"/>
    <property type="match status" value="1"/>
</dbReference>
<dbReference type="NCBIfam" id="NF008691">
    <property type="entry name" value="PRK11713.1-4"/>
    <property type="match status" value="1"/>
</dbReference>
<dbReference type="InterPro" id="IPR046886">
    <property type="entry name" value="RsmE_MTase_dom"/>
</dbReference>
<dbReference type="OrthoDB" id="9815641at2"/>
<keyword evidence="8 12" id="KW-0808">Transferase</keyword>
<dbReference type="GO" id="GO:0005737">
    <property type="term" value="C:cytoplasm"/>
    <property type="evidence" value="ECO:0007669"/>
    <property type="project" value="UniProtKB-SubCell"/>
</dbReference>
<dbReference type="InterPro" id="IPR006700">
    <property type="entry name" value="RsmE"/>
</dbReference>
<evidence type="ECO:0000256" key="4">
    <source>
        <dbReference type="ARBA" id="ARBA00013673"/>
    </source>
</evidence>
<dbReference type="SUPFAM" id="SSF75217">
    <property type="entry name" value="alpha/beta knot"/>
    <property type="match status" value="1"/>
</dbReference>
<dbReference type="InterPro" id="IPR029026">
    <property type="entry name" value="tRNA_m1G_MTases_N"/>
</dbReference>
<proteinExistence type="inferred from homology"/>
<dbReference type="GO" id="GO:0070475">
    <property type="term" value="P:rRNA base methylation"/>
    <property type="evidence" value="ECO:0007669"/>
    <property type="project" value="TreeGrafter"/>
</dbReference>
<dbReference type="Gene3D" id="3.40.1280.10">
    <property type="match status" value="1"/>
</dbReference>
<evidence type="ECO:0000256" key="2">
    <source>
        <dbReference type="ARBA" id="ARBA00005528"/>
    </source>
</evidence>
<keyword evidence="7 12" id="KW-0489">Methyltransferase</keyword>
<reference evidence="15 16" key="1">
    <citation type="submission" date="2018-03" db="EMBL/GenBank/DDBJ databases">
        <authorList>
            <person name="Gulvik C.A."/>
        </authorList>
    </citation>
    <scope>NUCLEOTIDE SEQUENCE [LARGE SCALE GENOMIC DNA]</scope>
    <source>
        <strain evidence="15 16">JCM 31581</strain>
    </source>
</reference>
<dbReference type="AlphaFoldDB" id="A0A3R9ZY40"/>
<keyword evidence="9 12" id="KW-0949">S-adenosyl-L-methionine</keyword>
<evidence type="ECO:0000313" key="15">
    <source>
        <dbReference type="EMBL" id="RST90394.1"/>
    </source>
</evidence>
<gene>
    <name evidence="15" type="ORF">C7P63_04780</name>
</gene>
<dbReference type="PIRSF" id="PIRSF015601">
    <property type="entry name" value="MTase_slr0722"/>
    <property type="match status" value="1"/>
</dbReference>
<dbReference type="GO" id="GO:0070042">
    <property type="term" value="F:rRNA (uridine-N3-)-methyltransferase activity"/>
    <property type="evidence" value="ECO:0007669"/>
    <property type="project" value="TreeGrafter"/>
</dbReference>
<comment type="subcellular location">
    <subcellularLocation>
        <location evidence="1 12">Cytoplasm</location>
    </subcellularLocation>
</comment>
<evidence type="ECO:0000256" key="11">
    <source>
        <dbReference type="ARBA" id="ARBA00047944"/>
    </source>
</evidence>
<comment type="similarity">
    <text evidence="2 12">Belongs to the RNA methyltransferase RsmE family.</text>
</comment>
<dbReference type="InterPro" id="IPR029028">
    <property type="entry name" value="Alpha/beta_knot_MTases"/>
</dbReference>
<dbReference type="EMBL" id="PXZH01000001">
    <property type="protein sequence ID" value="RST90394.1"/>
    <property type="molecule type" value="Genomic_DNA"/>
</dbReference>
<evidence type="ECO:0000259" key="14">
    <source>
        <dbReference type="Pfam" id="PF20260"/>
    </source>
</evidence>
<evidence type="ECO:0000256" key="8">
    <source>
        <dbReference type="ARBA" id="ARBA00022679"/>
    </source>
</evidence>
<comment type="catalytic activity">
    <reaction evidence="11 12">
        <text>uridine(1498) in 16S rRNA + S-adenosyl-L-methionine = N(3)-methyluridine(1498) in 16S rRNA + S-adenosyl-L-homocysteine + H(+)</text>
        <dbReference type="Rhea" id="RHEA:42920"/>
        <dbReference type="Rhea" id="RHEA-COMP:10283"/>
        <dbReference type="Rhea" id="RHEA-COMP:10284"/>
        <dbReference type="ChEBI" id="CHEBI:15378"/>
        <dbReference type="ChEBI" id="CHEBI:57856"/>
        <dbReference type="ChEBI" id="CHEBI:59789"/>
        <dbReference type="ChEBI" id="CHEBI:65315"/>
        <dbReference type="ChEBI" id="CHEBI:74502"/>
        <dbReference type="EC" id="2.1.1.193"/>
    </reaction>
</comment>
<dbReference type="PANTHER" id="PTHR30027:SF3">
    <property type="entry name" value="16S RRNA (URACIL(1498)-N(3))-METHYLTRANSFERASE"/>
    <property type="match status" value="1"/>
</dbReference>
<accession>A0A3R9ZY40</accession>
<comment type="function">
    <text evidence="10 12">Specifically methylates the N3 position of the uracil ring of uridine 1498 (m3U1498) in 16S rRNA. Acts on the fully assembled 30S ribosomal subunit.</text>
</comment>
<organism evidence="15 16">
    <name type="scientific">Vagococcus humatus</name>
    <dbReference type="NCBI Taxonomy" id="1889241"/>
    <lineage>
        <taxon>Bacteria</taxon>
        <taxon>Bacillati</taxon>
        <taxon>Bacillota</taxon>
        <taxon>Bacilli</taxon>
        <taxon>Lactobacillales</taxon>
        <taxon>Enterococcaceae</taxon>
        <taxon>Vagococcus</taxon>
    </lineage>
</organism>
<evidence type="ECO:0000256" key="3">
    <source>
        <dbReference type="ARBA" id="ARBA00012328"/>
    </source>
</evidence>
<evidence type="ECO:0000259" key="13">
    <source>
        <dbReference type="Pfam" id="PF04452"/>
    </source>
</evidence>
<evidence type="ECO:0000256" key="12">
    <source>
        <dbReference type="PIRNR" id="PIRNR015601"/>
    </source>
</evidence>
<evidence type="ECO:0000256" key="1">
    <source>
        <dbReference type="ARBA" id="ARBA00004496"/>
    </source>
</evidence>
<dbReference type="PANTHER" id="PTHR30027">
    <property type="entry name" value="RIBOSOMAL RNA SMALL SUBUNIT METHYLTRANSFERASE E"/>
    <property type="match status" value="1"/>
</dbReference>
<evidence type="ECO:0000256" key="9">
    <source>
        <dbReference type="ARBA" id="ARBA00022691"/>
    </source>
</evidence>
<keyword evidence="6 12" id="KW-0698">rRNA processing</keyword>
<keyword evidence="16" id="KW-1185">Reference proteome</keyword>
<dbReference type="SUPFAM" id="SSF88697">
    <property type="entry name" value="PUA domain-like"/>
    <property type="match status" value="1"/>
</dbReference>
<dbReference type="EC" id="2.1.1.193" evidence="3 12"/>
<evidence type="ECO:0000313" key="16">
    <source>
        <dbReference type="Proteomes" id="UP000277864"/>
    </source>
</evidence>
<dbReference type="Proteomes" id="UP000277864">
    <property type="component" value="Unassembled WGS sequence"/>
</dbReference>
<feature type="domain" description="Ribosomal RNA small subunit methyltransferase E PUA-like" evidence="14">
    <location>
        <begin position="22"/>
        <end position="66"/>
    </location>
</feature>
<dbReference type="InterPro" id="IPR015947">
    <property type="entry name" value="PUA-like_sf"/>
</dbReference>
<evidence type="ECO:0000256" key="10">
    <source>
        <dbReference type="ARBA" id="ARBA00025699"/>
    </source>
</evidence>
<dbReference type="Pfam" id="PF04452">
    <property type="entry name" value="Methyltrans_RNA"/>
    <property type="match status" value="1"/>
</dbReference>
<dbReference type="Pfam" id="PF20260">
    <property type="entry name" value="PUA_4"/>
    <property type="match status" value="1"/>
</dbReference>
<evidence type="ECO:0000256" key="6">
    <source>
        <dbReference type="ARBA" id="ARBA00022552"/>
    </source>
</evidence>
<feature type="domain" description="Ribosomal RNA small subunit methyltransferase E methyltransferase" evidence="13">
    <location>
        <begin position="74"/>
        <end position="244"/>
    </location>
</feature>
<comment type="caution">
    <text evidence="15">The sequence shown here is derived from an EMBL/GenBank/DDBJ whole genome shotgun (WGS) entry which is preliminary data.</text>
</comment>
<dbReference type="InterPro" id="IPR046887">
    <property type="entry name" value="RsmE_PUA-like"/>
</dbReference>
<dbReference type="CDD" id="cd18084">
    <property type="entry name" value="RsmE-like"/>
    <property type="match status" value="1"/>
</dbReference>
<protein>
    <recommendedName>
        <fullName evidence="4 12">Ribosomal RNA small subunit methyltransferase E</fullName>
        <ecNumber evidence="3 12">2.1.1.193</ecNumber>
    </recommendedName>
</protein>
<evidence type="ECO:0000256" key="5">
    <source>
        <dbReference type="ARBA" id="ARBA00022490"/>
    </source>
</evidence>
<sequence>MQRYFLNETYEVAKEQGFSLIGEDYHHAVHVMRMEVGDCCYLAFQDQQAIVGEITHVTAEKAELKEVQKENQEKELPVEVTIACGYPKGDKLEWIIQKGTELGACQFIGFPSQTSVVKWDQKKLQKKQQRFEKIAKEAAEQSHRTLQPTVQLLLATTELYQQINEFDHCLIAYEESAKQGETKQLVKTLQEIQPTESLLLIFGPEGGFHPSEIEKLEQLGAKRCGLGPRILRAETAPLYALSTISYQLELM</sequence>